<dbReference type="EMBL" id="GBXM01003232">
    <property type="protein sequence ID" value="JAI05346.1"/>
    <property type="molecule type" value="Transcribed_RNA"/>
</dbReference>
<sequence length="29" mass="3551">MFLTHNQYSSAQQYFHNRCGYQQIFPNVQ</sequence>
<evidence type="ECO:0000313" key="1">
    <source>
        <dbReference type="EMBL" id="JAI05346.1"/>
    </source>
</evidence>
<dbReference type="AlphaFoldDB" id="A0A0E9XU24"/>
<protein>
    <submittedName>
        <fullName evidence="1">Uncharacterized protein</fullName>
    </submittedName>
</protein>
<reference evidence="1" key="1">
    <citation type="submission" date="2014-11" db="EMBL/GenBank/DDBJ databases">
        <authorList>
            <person name="Amaro Gonzalez C."/>
        </authorList>
    </citation>
    <scope>NUCLEOTIDE SEQUENCE</scope>
</reference>
<reference evidence="1" key="2">
    <citation type="journal article" date="2015" name="Fish Shellfish Immunol.">
        <title>Early steps in the European eel (Anguilla anguilla)-Vibrio vulnificus interaction in the gills: Role of the RtxA13 toxin.</title>
        <authorList>
            <person name="Callol A."/>
            <person name="Pajuelo D."/>
            <person name="Ebbesson L."/>
            <person name="Teles M."/>
            <person name="MacKenzie S."/>
            <person name="Amaro C."/>
        </authorList>
    </citation>
    <scope>NUCLEOTIDE SEQUENCE</scope>
</reference>
<name>A0A0E9XU24_ANGAN</name>
<organism evidence="1">
    <name type="scientific">Anguilla anguilla</name>
    <name type="common">European freshwater eel</name>
    <name type="synonym">Muraena anguilla</name>
    <dbReference type="NCBI Taxonomy" id="7936"/>
    <lineage>
        <taxon>Eukaryota</taxon>
        <taxon>Metazoa</taxon>
        <taxon>Chordata</taxon>
        <taxon>Craniata</taxon>
        <taxon>Vertebrata</taxon>
        <taxon>Euteleostomi</taxon>
        <taxon>Actinopterygii</taxon>
        <taxon>Neopterygii</taxon>
        <taxon>Teleostei</taxon>
        <taxon>Anguilliformes</taxon>
        <taxon>Anguillidae</taxon>
        <taxon>Anguilla</taxon>
    </lineage>
</organism>
<accession>A0A0E9XU24</accession>
<proteinExistence type="predicted"/>